<dbReference type="Pfam" id="PF13445">
    <property type="entry name" value="zf-RING_UBOX"/>
    <property type="match status" value="1"/>
</dbReference>
<dbReference type="Gene3D" id="3.30.160.60">
    <property type="entry name" value="Classic Zinc Finger"/>
    <property type="match status" value="1"/>
</dbReference>
<evidence type="ECO:0000259" key="5">
    <source>
        <dbReference type="PROSITE" id="PS50089"/>
    </source>
</evidence>
<dbReference type="InterPro" id="IPR050143">
    <property type="entry name" value="TRIM/RBCC"/>
</dbReference>
<evidence type="ECO:0008006" key="8">
    <source>
        <dbReference type="Google" id="ProtNLM"/>
    </source>
</evidence>
<evidence type="ECO:0000256" key="2">
    <source>
        <dbReference type="ARBA" id="ARBA00022771"/>
    </source>
</evidence>
<evidence type="ECO:0000256" key="4">
    <source>
        <dbReference type="PROSITE-ProRule" id="PRU00024"/>
    </source>
</evidence>
<evidence type="ECO:0000256" key="1">
    <source>
        <dbReference type="ARBA" id="ARBA00022723"/>
    </source>
</evidence>
<feature type="domain" description="RING-type" evidence="5">
    <location>
        <begin position="29"/>
        <end position="68"/>
    </location>
</feature>
<dbReference type="GeneTree" id="ENSGT00970000193390"/>
<dbReference type="PROSITE" id="PS50089">
    <property type="entry name" value="ZF_RING_2"/>
    <property type="match status" value="1"/>
</dbReference>
<dbReference type="GO" id="GO:0016567">
    <property type="term" value="P:protein ubiquitination"/>
    <property type="evidence" value="ECO:0007669"/>
    <property type="project" value="InterPro"/>
</dbReference>
<dbReference type="AlphaFoldDB" id="A0A3B4GAQ1"/>
<dbReference type="PROSITE" id="PS50119">
    <property type="entry name" value="ZF_BBOX"/>
    <property type="match status" value="1"/>
</dbReference>
<protein>
    <recommendedName>
        <fullName evidence="8">RING-type domain-containing protein</fullName>
    </recommendedName>
</protein>
<dbReference type="PANTHER" id="PTHR24103">
    <property type="entry name" value="E3 UBIQUITIN-PROTEIN LIGASE TRIM"/>
    <property type="match status" value="1"/>
</dbReference>
<dbReference type="GO" id="GO:0004842">
    <property type="term" value="F:ubiquitin-protein transferase activity"/>
    <property type="evidence" value="ECO:0007669"/>
    <property type="project" value="InterPro"/>
</dbReference>
<evidence type="ECO:0000256" key="3">
    <source>
        <dbReference type="ARBA" id="ARBA00022833"/>
    </source>
</evidence>
<feature type="domain" description="B box-type" evidence="6">
    <location>
        <begin position="94"/>
        <end position="135"/>
    </location>
</feature>
<dbReference type="InterPro" id="IPR001841">
    <property type="entry name" value="Znf_RING"/>
</dbReference>
<reference evidence="7" key="1">
    <citation type="submission" date="2023-09" db="UniProtKB">
        <authorList>
            <consortium name="Ensembl"/>
        </authorList>
    </citation>
    <scope>IDENTIFICATION</scope>
</reference>
<dbReference type="InterPro" id="IPR013083">
    <property type="entry name" value="Znf_RING/FYVE/PHD"/>
</dbReference>
<dbReference type="SUPFAM" id="SSF57850">
    <property type="entry name" value="RING/U-box"/>
    <property type="match status" value="1"/>
</dbReference>
<dbReference type="STRING" id="303518.ENSPNYP00000019154"/>
<dbReference type="GO" id="GO:0008270">
    <property type="term" value="F:zinc ion binding"/>
    <property type="evidence" value="ECO:0007669"/>
    <property type="project" value="UniProtKB-KW"/>
</dbReference>
<evidence type="ECO:0000259" key="6">
    <source>
        <dbReference type="PROSITE" id="PS50119"/>
    </source>
</evidence>
<keyword evidence="2 4" id="KW-0863">Zinc-finger</keyword>
<proteinExistence type="predicted"/>
<sequence length="385" mass="44320">TENFPDESVGWTRLSKKKMESQPEANLKCPICLEIFQDPVILWCSHSFCRACLQRWWTETSATCPICRKTFLQGDPPQNLALKNLCEAYLLERTRRFHCKLHKENLTLFCVDNLEPVCVVCLHSETHKNHRFKPINEVEDFDQTAENIEVQARDTERQIKDVFSILHEFLQKEERARIGSLRDEKQRKSRMLKRKTNVLSREIATLSETIRETDEALEAENISFLRKYSAAAQRVQHSLPGVEELTPEALIDTDKHLSNLSFAILDSMKDMIFSTFKPEPCHPSYLQAPAYYDNHRVAQTRRPMSLALPESQARELSHMLDNKVFPPPLANPLFPRQPAQASVSSNVLGNAGGWDLRPAATSVCNEEKSMRGKKFIFPNILKQKK</sequence>
<keyword evidence="3" id="KW-0862">Zinc</keyword>
<dbReference type="InterPro" id="IPR003613">
    <property type="entry name" value="Ubox_domain"/>
</dbReference>
<dbReference type="Ensembl" id="ENSPNYT00000019635.1">
    <property type="protein sequence ID" value="ENSPNYP00000019154.1"/>
    <property type="gene ID" value="ENSPNYG00000014476.1"/>
</dbReference>
<dbReference type="InterPro" id="IPR027370">
    <property type="entry name" value="Znf-RING_euk"/>
</dbReference>
<dbReference type="Gene3D" id="3.30.40.10">
    <property type="entry name" value="Zinc/RING finger domain, C3HC4 (zinc finger)"/>
    <property type="match status" value="1"/>
</dbReference>
<dbReference type="SMART" id="SM00184">
    <property type="entry name" value="RING"/>
    <property type="match status" value="1"/>
</dbReference>
<dbReference type="SMART" id="SM00336">
    <property type="entry name" value="BBOX"/>
    <property type="match status" value="1"/>
</dbReference>
<name>A0A3B4GAQ1_9CICH</name>
<organism evidence="7">
    <name type="scientific">Pundamilia nyererei</name>
    <dbReference type="NCBI Taxonomy" id="303518"/>
    <lineage>
        <taxon>Eukaryota</taxon>
        <taxon>Metazoa</taxon>
        <taxon>Chordata</taxon>
        <taxon>Craniata</taxon>
        <taxon>Vertebrata</taxon>
        <taxon>Euteleostomi</taxon>
        <taxon>Actinopterygii</taxon>
        <taxon>Neopterygii</taxon>
        <taxon>Teleostei</taxon>
        <taxon>Neoteleostei</taxon>
        <taxon>Acanthomorphata</taxon>
        <taxon>Ovalentaria</taxon>
        <taxon>Cichlomorphae</taxon>
        <taxon>Cichliformes</taxon>
        <taxon>Cichlidae</taxon>
        <taxon>African cichlids</taxon>
        <taxon>Pseudocrenilabrinae</taxon>
        <taxon>Haplochromini</taxon>
        <taxon>Pundamilia</taxon>
    </lineage>
</organism>
<dbReference type="PROSITE" id="PS00518">
    <property type="entry name" value="ZF_RING_1"/>
    <property type="match status" value="1"/>
</dbReference>
<accession>A0A3B4GAQ1</accession>
<dbReference type="SUPFAM" id="SSF57845">
    <property type="entry name" value="B-box zinc-binding domain"/>
    <property type="match status" value="1"/>
</dbReference>
<dbReference type="InterPro" id="IPR017907">
    <property type="entry name" value="Znf_RING_CS"/>
</dbReference>
<dbReference type="SMART" id="SM00504">
    <property type="entry name" value="Ubox"/>
    <property type="match status" value="1"/>
</dbReference>
<dbReference type="Pfam" id="PF00643">
    <property type="entry name" value="zf-B_box"/>
    <property type="match status" value="1"/>
</dbReference>
<dbReference type="InterPro" id="IPR000315">
    <property type="entry name" value="Znf_B-box"/>
</dbReference>
<keyword evidence="1" id="KW-0479">Metal-binding</keyword>
<evidence type="ECO:0000313" key="7">
    <source>
        <dbReference type="Ensembl" id="ENSPNYP00000019154.1"/>
    </source>
</evidence>